<evidence type="ECO:0000256" key="4">
    <source>
        <dbReference type="ARBA" id="ARBA00022833"/>
    </source>
</evidence>
<dbReference type="InterPro" id="IPR013149">
    <property type="entry name" value="ADH-like_C"/>
</dbReference>
<keyword evidence="3" id="KW-0479">Metal-binding</keyword>
<accession>A0A2G4YRA3</accession>
<keyword evidence="4" id="KW-0862">Zinc</keyword>
<dbReference type="InterPro" id="IPR000683">
    <property type="entry name" value="Gfo/Idh/MocA-like_OxRdtase_N"/>
</dbReference>
<name>A0A2G4YRA3_9PROT</name>
<comment type="similarity">
    <text evidence="2">Belongs to the zinc-containing alcohol dehydrogenase family.</text>
</comment>
<dbReference type="AlphaFoldDB" id="A0A2G4YRA3"/>
<reference evidence="7 8" key="1">
    <citation type="submission" date="2017-10" db="EMBL/GenBank/DDBJ databases">
        <title>Frigbacter circumglobatus gen. nov. sp. nov., isolated from sediment cultured in situ.</title>
        <authorList>
            <person name="Zhao Z."/>
        </authorList>
    </citation>
    <scope>NUCLEOTIDE SEQUENCE [LARGE SCALE GENOMIC DNA]</scope>
    <source>
        <strain evidence="7 8">ZYL</strain>
    </source>
</reference>
<dbReference type="PANTHER" id="PTHR43350">
    <property type="entry name" value="NAD-DEPENDENT ALCOHOL DEHYDROGENASE"/>
    <property type="match status" value="1"/>
</dbReference>
<feature type="domain" description="Enoyl reductase (ER)" evidence="6">
    <location>
        <begin position="49"/>
        <end position="361"/>
    </location>
</feature>
<dbReference type="InterPro" id="IPR055170">
    <property type="entry name" value="GFO_IDH_MocA-like_dom"/>
</dbReference>
<dbReference type="InterPro" id="IPR036291">
    <property type="entry name" value="NAD(P)-bd_dom_sf"/>
</dbReference>
<dbReference type="SMART" id="SM00829">
    <property type="entry name" value="PKS_ER"/>
    <property type="match status" value="1"/>
</dbReference>
<dbReference type="Pfam" id="PF08240">
    <property type="entry name" value="ADH_N"/>
    <property type="match status" value="1"/>
</dbReference>
<evidence type="ECO:0000256" key="5">
    <source>
        <dbReference type="ARBA" id="ARBA00023002"/>
    </source>
</evidence>
<dbReference type="Gene3D" id="3.90.180.10">
    <property type="entry name" value="Medium-chain alcohol dehydrogenases, catalytic domain"/>
    <property type="match status" value="1"/>
</dbReference>
<dbReference type="CDD" id="cd08255">
    <property type="entry name" value="2-desacetyl-2-hydroxyethyl_bacteriochlorophyllide_like"/>
    <property type="match status" value="1"/>
</dbReference>
<evidence type="ECO:0000313" key="7">
    <source>
        <dbReference type="EMBL" id="PHZ84838.1"/>
    </source>
</evidence>
<dbReference type="OrthoDB" id="9815825at2"/>
<keyword evidence="5" id="KW-0560">Oxidoreductase</keyword>
<gene>
    <name evidence="7" type="ORF">CRD36_08910</name>
</gene>
<sequence>MKQVLQDLAKGTSIIADVPRPRCKKGHVLIQTAQSLISAGTERMLVDFGRSSYIEKARQQPEKVKMVLDKVKADGLLPTIDAVKSKLNQPLPMGYSNVGTVIEIGTGVSNFKIGDRVLSNGHHAEVVCVPKNLCAKIPDTVSDEEAVFTVVGAIGLQGIRLANPTLGECFIVTGLGLIGLMVVQILRANGCRVLGLDFDPAKLELARQYGAETVNLAEIQDPISTADAFSRGRGVDGVIITASTKSNEPMHQAATMCRKKGRVVLVGVVGLELQRSDFFEKEISFHVSCSYGPGRYDSSYEDHGNDYPVGYVRWTEQRNFEAILDMMAIGAIDTDDLRTKTFEIENAPKAYDLLMAEKGALGVLLSYKADIKASATRTLAIGENTSNTSEQVIIGAIGAGNYAGRILLPAFKRTGARLKTIATSQGVSGTHHGKKLGFEFNTTNSNEMLADREVNTIVIGTQHSTHSHFVEQALAAGKNVFVEKPLALTNKQLDKIDEAYRAAYDRGENPKLMVGFNRRYAPLMQKLKKQVEKSTDPMSIMYTCNAGAIPADTWVQDSEAGGGRIIGEACHFIDIVRFLCGCPIVDIQAASMKMPEGVTDCHDTASIMLRFKNGSLATIHYFANGHQSFPKERIEVFQNGNIMILNNFRRLTGFGNKSINCKTFKQNKGQQECCNNFVESLRNGENTPIPYEEIMEVSRVAIKAWDQLLVQ</sequence>
<comment type="caution">
    <text evidence="7">The sequence shown here is derived from an EMBL/GenBank/DDBJ whole genome shotgun (WGS) entry which is preliminary data.</text>
</comment>
<dbReference type="InterPro" id="IPR013154">
    <property type="entry name" value="ADH-like_N"/>
</dbReference>
<dbReference type="Gene3D" id="3.40.50.720">
    <property type="entry name" value="NAD(P)-binding Rossmann-like Domain"/>
    <property type="match status" value="2"/>
</dbReference>
<dbReference type="SUPFAM" id="SSF50129">
    <property type="entry name" value="GroES-like"/>
    <property type="match status" value="1"/>
</dbReference>
<dbReference type="InterPro" id="IPR011032">
    <property type="entry name" value="GroES-like_sf"/>
</dbReference>
<organism evidence="7 8">
    <name type="scientific">Paremcibacter congregatus</name>
    <dbReference type="NCBI Taxonomy" id="2043170"/>
    <lineage>
        <taxon>Bacteria</taxon>
        <taxon>Pseudomonadati</taxon>
        <taxon>Pseudomonadota</taxon>
        <taxon>Alphaproteobacteria</taxon>
        <taxon>Emcibacterales</taxon>
        <taxon>Emcibacteraceae</taxon>
        <taxon>Paremcibacter</taxon>
    </lineage>
</organism>
<dbReference type="Proteomes" id="UP000229730">
    <property type="component" value="Unassembled WGS sequence"/>
</dbReference>
<evidence type="ECO:0000256" key="3">
    <source>
        <dbReference type="ARBA" id="ARBA00022723"/>
    </source>
</evidence>
<dbReference type="Pfam" id="PF22725">
    <property type="entry name" value="GFO_IDH_MocA_C3"/>
    <property type="match status" value="1"/>
</dbReference>
<dbReference type="PANTHER" id="PTHR43350:SF19">
    <property type="entry name" value="D-GULOSIDE 3-DEHYDROGENASE"/>
    <property type="match status" value="1"/>
</dbReference>
<dbReference type="GO" id="GO:0046872">
    <property type="term" value="F:metal ion binding"/>
    <property type="evidence" value="ECO:0007669"/>
    <property type="project" value="UniProtKB-KW"/>
</dbReference>
<evidence type="ECO:0000256" key="2">
    <source>
        <dbReference type="ARBA" id="ARBA00008072"/>
    </source>
</evidence>
<dbReference type="InParanoid" id="A0A2G4YRA3"/>
<evidence type="ECO:0000256" key="1">
    <source>
        <dbReference type="ARBA" id="ARBA00001947"/>
    </source>
</evidence>
<dbReference type="InterPro" id="IPR020843">
    <property type="entry name" value="ER"/>
</dbReference>
<dbReference type="Pfam" id="PF01408">
    <property type="entry name" value="GFO_IDH_MocA"/>
    <property type="match status" value="1"/>
</dbReference>
<dbReference type="GO" id="GO:0016491">
    <property type="term" value="F:oxidoreductase activity"/>
    <property type="evidence" value="ECO:0007669"/>
    <property type="project" value="UniProtKB-KW"/>
</dbReference>
<dbReference type="EMBL" id="PDEM01000020">
    <property type="protein sequence ID" value="PHZ84838.1"/>
    <property type="molecule type" value="Genomic_DNA"/>
</dbReference>
<proteinExistence type="inferred from homology"/>
<keyword evidence="8" id="KW-1185">Reference proteome</keyword>
<dbReference type="RefSeq" id="WP_099472410.1">
    <property type="nucleotide sequence ID" value="NZ_CP041025.1"/>
</dbReference>
<dbReference type="SUPFAM" id="SSF55347">
    <property type="entry name" value="Glyceraldehyde-3-phosphate dehydrogenase-like, C-terminal domain"/>
    <property type="match status" value="1"/>
</dbReference>
<dbReference type="SUPFAM" id="SSF51735">
    <property type="entry name" value="NAD(P)-binding Rossmann-fold domains"/>
    <property type="match status" value="2"/>
</dbReference>
<protein>
    <submittedName>
        <fullName evidence="7">Dehydrogenase</fullName>
    </submittedName>
</protein>
<evidence type="ECO:0000313" key="8">
    <source>
        <dbReference type="Proteomes" id="UP000229730"/>
    </source>
</evidence>
<dbReference type="GO" id="GO:0000166">
    <property type="term" value="F:nucleotide binding"/>
    <property type="evidence" value="ECO:0007669"/>
    <property type="project" value="InterPro"/>
</dbReference>
<dbReference type="Pfam" id="PF00107">
    <property type="entry name" value="ADH_zinc_N"/>
    <property type="match status" value="1"/>
</dbReference>
<dbReference type="Gene3D" id="3.30.360.10">
    <property type="entry name" value="Dihydrodipicolinate Reductase, domain 2"/>
    <property type="match status" value="1"/>
</dbReference>
<comment type="cofactor">
    <cofactor evidence="1">
        <name>Zn(2+)</name>
        <dbReference type="ChEBI" id="CHEBI:29105"/>
    </cofactor>
</comment>
<evidence type="ECO:0000259" key="6">
    <source>
        <dbReference type="SMART" id="SM00829"/>
    </source>
</evidence>